<evidence type="ECO:0000259" key="9">
    <source>
        <dbReference type="Pfam" id="PF04547"/>
    </source>
</evidence>
<feature type="region of interest" description="Disordered" evidence="6">
    <location>
        <begin position="1214"/>
        <end position="1245"/>
    </location>
</feature>
<comment type="catalytic activity">
    <reaction evidence="5">
        <text>L-glutamyl-[protein] + L-glutamate + ATP = gamma-L-glutamyl-L-glutamyl-[protein] + ADP + phosphate + H(+)</text>
        <dbReference type="Rhea" id="RHEA:60144"/>
        <dbReference type="Rhea" id="RHEA-COMP:10208"/>
        <dbReference type="Rhea" id="RHEA-COMP:15517"/>
        <dbReference type="ChEBI" id="CHEBI:15378"/>
        <dbReference type="ChEBI" id="CHEBI:29973"/>
        <dbReference type="ChEBI" id="CHEBI:29985"/>
        <dbReference type="ChEBI" id="CHEBI:30616"/>
        <dbReference type="ChEBI" id="CHEBI:43474"/>
        <dbReference type="ChEBI" id="CHEBI:143622"/>
        <dbReference type="ChEBI" id="CHEBI:456216"/>
    </reaction>
    <physiologicalReaction direction="left-to-right" evidence="5">
        <dbReference type="Rhea" id="RHEA:60145"/>
    </physiologicalReaction>
</comment>
<keyword evidence="7" id="KW-0812">Transmembrane</keyword>
<feature type="transmembrane region" description="Helical" evidence="7">
    <location>
        <begin position="1848"/>
        <end position="1872"/>
    </location>
</feature>
<keyword evidence="11" id="KW-1185">Reference proteome</keyword>
<name>A0A812Y8F1_9DINO</name>
<feature type="region of interest" description="Disordered" evidence="6">
    <location>
        <begin position="1616"/>
        <end position="1647"/>
    </location>
</feature>
<evidence type="ECO:0000313" key="10">
    <source>
        <dbReference type="EMBL" id="CAE7769289.1"/>
    </source>
</evidence>
<evidence type="ECO:0000256" key="6">
    <source>
        <dbReference type="SAM" id="MobiDB-lite"/>
    </source>
</evidence>
<dbReference type="PROSITE" id="PS51221">
    <property type="entry name" value="TTL"/>
    <property type="match status" value="1"/>
</dbReference>
<feature type="region of interest" description="Disordered" evidence="6">
    <location>
        <begin position="1345"/>
        <end position="1364"/>
    </location>
</feature>
<evidence type="ECO:0000256" key="5">
    <source>
        <dbReference type="ARBA" id="ARBA00049274"/>
    </source>
</evidence>
<gene>
    <name evidence="10" type="primary">Ttll5</name>
    <name evidence="10" type="ORF">SNEC2469_LOCUS22458</name>
</gene>
<keyword evidence="7" id="KW-0472">Membrane</keyword>
<evidence type="ECO:0000259" key="8">
    <source>
        <dbReference type="Pfam" id="PF02342"/>
    </source>
</evidence>
<dbReference type="PANTHER" id="PTHR12241:SF145">
    <property type="entry name" value="TUBULIN POLYGLUTAMYLASE TTLL5"/>
    <property type="match status" value="1"/>
</dbReference>
<evidence type="ECO:0000256" key="2">
    <source>
        <dbReference type="ARBA" id="ARBA00022741"/>
    </source>
</evidence>
<evidence type="ECO:0000256" key="4">
    <source>
        <dbReference type="ARBA" id="ARBA00041448"/>
    </source>
</evidence>
<feature type="region of interest" description="Disordered" evidence="6">
    <location>
        <begin position="1262"/>
        <end position="1285"/>
    </location>
</feature>
<dbReference type="GO" id="GO:0015631">
    <property type="term" value="F:tubulin binding"/>
    <property type="evidence" value="ECO:0007669"/>
    <property type="project" value="TreeGrafter"/>
</dbReference>
<dbReference type="Pfam" id="PF03133">
    <property type="entry name" value="TTL"/>
    <property type="match status" value="1"/>
</dbReference>
<reference evidence="10" key="1">
    <citation type="submission" date="2021-02" db="EMBL/GenBank/DDBJ databases">
        <authorList>
            <person name="Dougan E. K."/>
            <person name="Rhodes N."/>
            <person name="Thang M."/>
            <person name="Chan C."/>
        </authorList>
    </citation>
    <scope>NUCLEOTIDE SEQUENCE</scope>
</reference>
<accession>A0A812Y8F1</accession>
<keyword evidence="2" id="KW-0547">Nucleotide-binding</keyword>
<dbReference type="SUPFAM" id="SSF56059">
    <property type="entry name" value="Glutathione synthetase ATP-binding domain-like"/>
    <property type="match status" value="1"/>
</dbReference>
<feature type="non-terminal residue" evidence="10">
    <location>
        <position position="2024"/>
    </location>
</feature>
<dbReference type="CDD" id="cd06974">
    <property type="entry name" value="TerD_like"/>
    <property type="match status" value="2"/>
</dbReference>
<dbReference type="Gene3D" id="2.60.60.30">
    <property type="entry name" value="sav2460 like domains"/>
    <property type="match status" value="2"/>
</dbReference>
<dbReference type="InterPro" id="IPR004344">
    <property type="entry name" value="TTL/TTLL_fam"/>
</dbReference>
<evidence type="ECO:0000256" key="7">
    <source>
        <dbReference type="SAM" id="Phobius"/>
    </source>
</evidence>
<dbReference type="OrthoDB" id="2016263at2759"/>
<keyword evidence="7" id="KW-1133">Transmembrane helix</keyword>
<feature type="domain" description="Anoctamin transmembrane" evidence="9">
    <location>
        <begin position="1837"/>
        <end position="1958"/>
    </location>
</feature>
<feature type="domain" description="TerD" evidence="8">
    <location>
        <begin position="9"/>
        <end position="159"/>
    </location>
</feature>
<feature type="compositionally biased region" description="Low complexity" evidence="6">
    <location>
        <begin position="1349"/>
        <end position="1358"/>
    </location>
</feature>
<dbReference type="GO" id="GO:0036064">
    <property type="term" value="C:ciliary basal body"/>
    <property type="evidence" value="ECO:0007669"/>
    <property type="project" value="TreeGrafter"/>
</dbReference>
<evidence type="ECO:0000313" key="11">
    <source>
        <dbReference type="Proteomes" id="UP000601435"/>
    </source>
</evidence>
<comment type="caution">
    <text evidence="10">The sequence shown here is derived from an EMBL/GenBank/DDBJ whole genome shotgun (WGS) entry which is preliminary data.</text>
</comment>
<dbReference type="GO" id="GO:0070740">
    <property type="term" value="F:tubulin-glutamic acid ligase activity"/>
    <property type="evidence" value="ECO:0007669"/>
    <property type="project" value="TreeGrafter"/>
</dbReference>
<dbReference type="InterPro" id="IPR003325">
    <property type="entry name" value="TerD"/>
</dbReference>
<dbReference type="InterPro" id="IPR049452">
    <property type="entry name" value="Anoctamin_TM"/>
</dbReference>
<dbReference type="PANTHER" id="PTHR12241">
    <property type="entry name" value="TUBULIN POLYGLUTAMYLASE"/>
    <property type="match status" value="1"/>
</dbReference>
<protein>
    <recommendedName>
        <fullName evidence="4">Tubulin--tyrosine ligase-like protein 5</fullName>
    </recommendedName>
</protein>
<evidence type="ECO:0000256" key="3">
    <source>
        <dbReference type="ARBA" id="ARBA00022840"/>
    </source>
</evidence>
<feature type="compositionally biased region" description="Basic and acidic residues" evidence="6">
    <location>
        <begin position="1628"/>
        <end position="1637"/>
    </location>
</feature>
<sequence length="2024" mass="225672">ALKHAEDLALKSSRLALYGVAVSWDLEGKAVDLDLQAVVVDERGCIVDAVYYNNMKALKGSLTHSGDEQTGQKEGFDELIWANLPKLPENIRLLIFVVAAYSGGSLRDAKNGKLHVLEGNKDCQVACFALEQSIYAVDAVASILRTDSGWHMQIIEEPAREGRHFIDILEPVLGNIIRAAIPGAPKRQKVAFAMEKASVVDLPQAESLGTVQACLGWDVSPDAGVDVDLDVSAVVVGGDGQVRGAVFFGELEGWALTHSGDNLTGEGDGDDEVITANLQRIPADIHQIVFVVNVYTRGVTFEKVSNAYCRILDSSGEEMARYVLREGRGERGLIMARLFREGGGDGERWGFQALGSFCKGQTWKDSVPDIQALARKTARQLQMRSGTMSFAQDSTSEPAVVATPMKSEDSPKSGACDVFASVFSFESLSLSPDSNVDHNLEAILLKPWLYDVQRAFHKVRNAGSLFPRLVLVVVVSLRFIISNFASPEDLVTWWQCQACQLFWYGVFSHRYTKGEYEQLDAASGRGVDSPEVPMRRFYEVCMVFQHKTDKRFAFDEQENEFHRALPPAGPEDHTKMQADTEGNHMLYWLENNEDSYVSTTVVPKNMCATRAQGKDSARSALLQLRAKGRMLQLMQQPTRDLWQKVPGYTSDEDEELASREPTPSQLEGRLAEVLLAASSRGLDRPMMQFRPVPFSGSRACSQSGAKSRSPGVPAFLLNAADAPLLQETFLHNGMVPTLGNDYVIQWSGPNIKDAVYQSMTEWQRINHFPGSTELTRKDRLWHHFAEMARNYGKQCFDFVPETYVLPEQFDEFLTCYQRTRCTWIVKPNSSSRGRGIFILQDLSELPVDETVVVSRYIMNPLLIQGLKFDLRVYVLVTSFDPLKAYIYREGLTRFASAPYSTEADHMQDAFRHLTNYSINKNSCTFVENSDLRCDNVGHKWSLSALNNHLRCVGVDVDLMWTRIMDLIVKTLMSVEPAISNRTRQVLAGRENCFELYGFDVLVDDELKPWLLEVNLSPSMQAESPLDWQIKSSLLADTFNIVGVSSPERGTPKDRARNHAQPWKQAGNGKGECAKEDIPVDENLPPVVLNALPDSALKMIAKSIGERARCRNFVSLYPTRAAVKRYGIISEGRMQPGSFSRSGFPTAPLSLSQILASILYGPAPLRSATEMIRPDLRAEGSRVEDKKEAMQAVRALPEGSTQREWHRPRAVADKESILGPKEPLSGQVPAVPVSPLPPSVADPGSSLEDREYALMAARRTLRSLSGKTSRSKADLQPEDLGQADEKPLPISSVNMASCLLLMEYLMRMEAACDNLGPSACARLARSASYARLSNFHRQLPSAAKAFNDASSSSSSSSDSPQAKEGSLIEDLGNACRDSLDVLERFAWQEAPTDWELHEERDSKPRDNLPSSRARMLSKRLPKAFEKSKECKKLLKVLPELRAADLESLLRGHAASGLPSSNDDVCSMLECFRTSEEQEDGKDFQRSLPGGLWQAASSPNLARANSQVLPTIGAESRGGGCDRGEIPCGPLSEILTAAAAAHVEPCRPCRRPHLSGRRSPPKHRGLSRSSFASWPRLSSAKSLPPAAVMKEVTASLANRIVMPVPNFMSTGIRRRSKPRALPELLPEVRVPAEGRHGSRDASTSPRDSSAARAALTARFDIELCLSCEPGMWKQHRESILKTLQNCGLNLYCFYSRDRDQILVKIGAGAQKLRDTAARKRYKLQLKKEYLSAFAEFRHDYPGRPEFRFADRRIISHIYQTHTEDNLDGSGIFKTVDKIQLISHIIQSKDKDCAGINVAKLLHQKEVKAFFPLHEQSVMDKIKSLQFKWFWPDEEHANRLRDYFGDKITFYFLWMAFYVKWLSPLACLGLFLQFIDWCARTPDNVTAIPFCVLMSIWSLCLPHFWRRQEAKCAISWGSMDLVEQLEPHRPEHTGEQLINPVTSQAEPHYPLSKRIFKLPVLLPAFAQKEAKNALVGGHGEFRWRHLQLWSGHERQSESHRRDESLGSLCSLGLARGRADACGASPPT</sequence>
<feature type="region of interest" description="Disordered" evidence="6">
    <location>
        <begin position="1548"/>
        <end position="1568"/>
    </location>
</feature>
<dbReference type="Pfam" id="PF04547">
    <property type="entry name" value="Anoctamin"/>
    <property type="match status" value="1"/>
</dbReference>
<dbReference type="EMBL" id="CAJNJA010040797">
    <property type="protein sequence ID" value="CAE7769289.1"/>
    <property type="molecule type" value="Genomic_DNA"/>
</dbReference>
<keyword evidence="3" id="KW-0067">ATP-binding</keyword>
<dbReference type="GO" id="GO:0005524">
    <property type="term" value="F:ATP binding"/>
    <property type="evidence" value="ECO:0007669"/>
    <property type="project" value="UniProtKB-KW"/>
</dbReference>
<feature type="transmembrane region" description="Helical" evidence="7">
    <location>
        <begin position="1884"/>
        <end position="1902"/>
    </location>
</feature>
<dbReference type="Gene3D" id="3.30.470.20">
    <property type="entry name" value="ATP-grasp fold, B domain"/>
    <property type="match status" value="1"/>
</dbReference>
<keyword evidence="1" id="KW-0436">Ligase</keyword>
<dbReference type="GO" id="GO:0000226">
    <property type="term" value="P:microtubule cytoskeleton organization"/>
    <property type="evidence" value="ECO:0007669"/>
    <property type="project" value="TreeGrafter"/>
</dbReference>
<evidence type="ECO:0000256" key="1">
    <source>
        <dbReference type="ARBA" id="ARBA00022598"/>
    </source>
</evidence>
<proteinExistence type="predicted"/>
<feature type="domain" description="TerD" evidence="8">
    <location>
        <begin position="192"/>
        <end position="359"/>
    </location>
</feature>
<dbReference type="Pfam" id="PF02342">
    <property type="entry name" value="TerD"/>
    <property type="match status" value="2"/>
</dbReference>
<feature type="compositionally biased region" description="Basic residues" evidence="6">
    <location>
        <begin position="1548"/>
        <end position="1564"/>
    </location>
</feature>
<feature type="region of interest" description="Disordered" evidence="6">
    <location>
        <begin position="643"/>
        <end position="665"/>
    </location>
</feature>
<organism evidence="10 11">
    <name type="scientific">Symbiodinium necroappetens</name>
    <dbReference type="NCBI Taxonomy" id="1628268"/>
    <lineage>
        <taxon>Eukaryota</taxon>
        <taxon>Sar</taxon>
        <taxon>Alveolata</taxon>
        <taxon>Dinophyceae</taxon>
        <taxon>Suessiales</taxon>
        <taxon>Symbiodiniaceae</taxon>
        <taxon>Symbiodinium</taxon>
    </lineage>
</organism>
<dbReference type="Proteomes" id="UP000601435">
    <property type="component" value="Unassembled WGS sequence"/>
</dbReference>
<feature type="region of interest" description="Disordered" evidence="6">
    <location>
        <begin position="1045"/>
        <end position="1076"/>
    </location>
</feature>